<evidence type="ECO:0000313" key="4">
    <source>
        <dbReference type="Proteomes" id="UP001235723"/>
    </source>
</evidence>
<dbReference type="Proteomes" id="UP001235723">
    <property type="component" value="Unassembled WGS sequence"/>
</dbReference>
<dbReference type="EMBL" id="JAHCRT010000026">
    <property type="protein sequence ID" value="MDQ9296111.1"/>
    <property type="molecule type" value="Genomic_DNA"/>
</dbReference>
<reference evidence="3 4" key="1">
    <citation type="submission" date="2021-05" db="EMBL/GenBank/DDBJ databases">
        <title>Genome sequence of E. marmotae isolates.</title>
        <authorList>
            <person name="Binsker U."/>
            <person name="Hammerl J.A."/>
        </authorList>
    </citation>
    <scope>NUCLEOTIDE SEQUENCE [LARGE SCALE GENOMIC DNA]</scope>
    <source>
        <strain evidence="3 4">21-MO00586</strain>
    </source>
</reference>
<dbReference type="InterPro" id="IPR002656">
    <property type="entry name" value="Acyl_transf_3_dom"/>
</dbReference>
<dbReference type="GO" id="GO:0016746">
    <property type="term" value="F:acyltransferase activity"/>
    <property type="evidence" value="ECO:0007669"/>
    <property type="project" value="UniProtKB-KW"/>
</dbReference>
<keyword evidence="4" id="KW-1185">Reference proteome</keyword>
<dbReference type="PANTHER" id="PTHR23028:SF131">
    <property type="entry name" value="BLR2367 PROTEIN"/>
    <property type="match status" value="1"/>
</dbReference>
<feature type="transmembrane region" description="Helical" evidence="1">
    <location>
        <begin position="341"/>
        <end position="358"/>
    </location>
</feature>
<feature type="transmembrane region" description="Helical" evidence="1">
    <location>
        <begin position="278"/>
        <end position="297"/>
    </location>
</feature>
<evidence type="ECO:0000256" key="1">
    <source>
        <dbReference type="SAM" id="Phobius"/>
    </source>
</evidence>
<feature type="transmembrane region" description="Helical" evidence="1">
    <location>
        <begin position="80"/>
        <end position="103"/>
    </location>
</feature>
<feature type="transmembrane region" description="Helical" evidence="1">
    <location>
        <begin position="248"/>
        <end position="266"/>
    </location>
</feature>
<proteinExistence type="predicted"/>
<gene>
    <name evidence="3" type="ORF">KJE03_22065</name>
</gene>
<feature type="transmembrane region" description="Helical" evidence="1">
    <location>
        <begin position="124"/>
        <end position="145"/>
    </location>
</feature>
<feature type="domain" description="Acyltransferase 3" evidence="2">
    <location>
        <begin position="52"/>
        <end position="395"/>
    </location>
</feature>
<evidence type="ECO:0000313" key="3">
    <source>
        <dbReference type="EMBL" id="MDQ9296111.1"/>
    </source>
</evidence>
<organism evidence="3 4">
    <name type="scientific">Escherichia marmotae</name>
    <dbReference type="NCBI Taxonomy" id="1499973"/>
    <lineage>
        <taxon>Bacteria</taxon>
        <taxon>Pseudomonadati</taxon>
        <taxon>Pseudomonadota</taxon>
        <taxon>Gammaproteobacteria</taxon>
        <taxon>Enterobacterales</taxon>
        <taxon>Enterobacteriaceae</taxon>
        <taxon>Escherichia</taxon>
    </lineage>
</organism>
<keyword evidence="1" id="KW-1133">Transmembrane helix</keyword>
<dbReference type="Pfam" id="PF01757">
    <property type="entry name" value="Acyl_transf_3"/>
    <property type="match status" value="1"/>
</dbReference>
<protein>
    <submittedName>
        <fullName evidence="3">Acyltransferase</fullName>
    </submittedName>
</protein>
<dbReference type="RefSeq" id="WP_309187502.1">
    <property type="nucleotide sequence ID" value="NZ_JAHCRM010000026.1"/>
</dbReference>
<evidence type="ECO:0000259" key="2">
    <source>
        <dbReference type="Pfam" id="PF01757"/>
    </source>
</evidence>
<feature type="transmembrane region" description="Helical" evidence="1">
    <location>
        <begin position="303"/>
        <end position="320"/>
    </location>
</feature>
<feature type="transmembrane region" description="Helical" evidence="1">
    <location>
        <begin position="191"/>
        <end position="211"/>
    </location>
</feature>
<dbReference type="InterPro" id="IPR050879">
    <property type="entry name" value="Acyltransferase_3"/>
</dbReference>
<feature type="transmembrane region" description="Helical" evidence="1">
    <location>
        <begin position="55"/>
        <end position="74"/>
    </location>
</feature>
<accession>A0ABU1C640</accession>
<keyword evidence="1" id="KW-0472">Membrane</keyword>
<keyword evidence="3" id="KW-0808">Transferase</keyword>
<keyword evidence="1" id="KW-0812">Transmembrane</keyword>
<feature type="transmembrane region" description="Helical" evidence="1">
    <location>
        <begin position="218"/>
        <end position="236"/>
    </location>
</feature>
<name>A0ABU1C640_9ESCH</name>
<sequence length="416" mass="47227">MALVNSVMGRATDTSCNWKSGSCLFALLLSDCILRNGCVCGGFVKGTHRFDTLDGMRGICALLIACSHFPAPFFGDQWVLFRHAFVFTNLFLGLSGFILLSVYRERLTTFRHYLLFSGKRIKRLLPVHLVTTLLIMIVPVVSWWLQCLTTRFVLGETPGGMPALPWDGYAFFVHLFLLQGGGLLPKLVYNFPAWSLGAILYCSLLMGAILVFARRLRVILFTLVCSVSVYILIKNAPHYMTSSQDYGIFRALSCFFLGALAAEIRFHYRVLSSKVLRWLPLLQTLMLMAVLAFMTVVKADTRQTFLLLPVLTLFLFVFSYDEGDYARALKLPVFRWLSERAYSVFMNQALLLFLGAEVQRCSELLGLSPFNTRVSGTLILVLYLFLLLLISDWTWRHIECRFNKKRSAVMVSTARE</sequence>
<dbReference type="PANTHER" id="PTHR23028">
    <property type="entry name" value="ACETYLTRANSFERASE"/>
    <property type="match status" value="1"/>
</dbReference>
<keyword evidence="3" id="KW-0012">Acyltransferase</keyword>
<comment type="caution">
    <text evidence="3">The sequence shown here is derived from an EMBL/GenBank/DDBJ whole genome shotgun (WGS) entry which is preliminary data.</text>
</comment>
<feature type="transmembrane region" description="Helical" evidence="1">
    <location>
        <begin position="378"/>
        <end position="395"/>
    </location>
</feature>